<feature type="region of interest" description="Disordered" evidence="1">
    <location>
        <begin position="707"/>
        <end position="867"/>
    </location>
</feature>
<dbReference type="SUPFAM" id="SSF50249">
    <property type="entry name" value="Nucleic acid-binding proteins"/>
    <property type="match status" value="1"/>
</dbReference>
<protein>
    <recommendedName>
        <fullName evidence="2">Telomeric single stranded DNA binding POT1/Cdc13 domain-containing protein</fullName>
    </recommendedName>
</protein>
<dbReference type="Proteomes" id="UP001310594">
    <property type="component" value="Unassembled WGS sequence"/>
</dbReference>
<feature type="region of interest" description="Disordered" evidence="1">
    <location>
        <begin position="537"/>
        <end position="666"/>
    </location>
</feature>
<name>A0AAN7WBK9_9PEZI</name>
<dbReference type="InterPro" id="IPR011564">
    <property type="entry name" value="Telomer_end-bd_POT1/Cdc13"/>
</dbReference>
<dbReference type="GO" id="GO:0003677">
    <property type="term" value="F:DNA binding"/>
    <property type="evidence" value="ECO:0007669"/>
    <property type="project" value="InterPro"/>
</dbReference>
<dbReference type="GO" id="GO:0000781">
    <property type="term" value="C:chromosome, telomeric region"/>
    <property type="evidence" value="ECO:0007669"/>
    <property type="project" value="InterPro"/>
</dbReference>
<feature type="compositionally biased region" description="Polar residues" evidence="1">
    <location>
        <begin position="611"/>
        <end position="625"/>
    </location>
</feature>
<organism evidence="3 4">
    <name type="scientific">Elasticomyces elasticus</name>
    <dbReference type="NCBI Taxonomy" id="574655"/>
    <lineage>
        <taxon>Eukaryota</taxon>
        <taxon>Fungi</taxon>
        <taxon>Dikarya</taxon>
        <taxon>Ascomycota</taxon>
        <taxon>Pezizomycotina</taxon>
        <taxon>Dothideomycetes</taxon>
        <taxon>Dothideomycetidae</taxon>
        <taxon>Mycosphaerellales</taxon>
        <taxon>Teratosphaeriaceae</taxon>
        <taxon>Elasticomyces</taxon>
    </lineage>
</organism>
<dbReference type="SMART" id="SM00976">
    <property type="entry name" value="Telo_bind"/>
    <property type="match status" value="1"/>
</dbReference>
<reference evidence="3" key="1">
    <citation type="submission" date="2023-08" db="EMBL/GenBank/DDBJ databases">
        <title>Black Yeasts Isolated from many extreme environments.</title>
        <authorList>
            <person name="Coleine C."/>
            <person name="Stajich J.E."/>
            <person name="Selbmann L."/>
        </authorList>
    </citation>
    <scope>NUCLEOTIDE SEQUENCE</scope>
    <source>
        <strain evidence="3">CCFEE 5810</strain>
    </source>
</reference>
<feature type="compositionally biased region" description="Polar residues" evidence="1">
    <location>
        <begin position="388"/>
        <end position="404"/>
    </location>
</feature>
<comment type="caution">
    <text evidence="3">The sequence shown here is derived from an EMBL/GenBank/DDBJ whole genome shotgun (WGS) entry which is preliminary data.</text>
</comment>
<feature type="region of interest" description="Disordered" evidence="1">
    <location>
        <begin position="1525"/>
        <end position="1595"/>
    </location>
</feature>
<feature type="domain" description="Telomeric single stranded DNA binding POT1/Cdc13" evidence="2">
    <location>
        <begin position="1604"/>
        <end position="1770"/>
    </location>
</feature>
<feature type="compositionally biased region" description="Basic and acidic residues" evidence="1">
    <location>
        <begin position="803"/>
        <end position="814"/>
    </location>
</feature>
<feature type="compositionally biased region" description="Polar residues" evidence="1">
    <location>
        <begin position="477"/>
        <end position="486"/>
    </location>
</feature>
<dbReference type="EMBL" id="JAVRQU010000015">
    <property type="protein sequence ID" value="KAK5694877.1"/>
    <property type="molecule type" value="Genomic_DNA"/>
</dbReference>
<dbReference type="CDD" id="cd04497">
    <property type="entry name" value="hPOT1_OB1_like"/>
    <property type="match status" value="1"/>
</dbReference>
<dbReference type="Gene3D" id="2.40.50.140">
    <property type="entry name" value="Nucleic acid-binding proteins"/>
    <property type="match status" value="1"/>
</dbReference>
<accession>A0AAN7WBK9</accession>
<proteinExistence type="predicted"/>
<feature type="compositionally biased region" description="Basic and acidic residues" evidence="1">
    <location>
        <begin position="909"/>
        <end position="920"/>
    </location>
</feature>
<evidence type="ECO:0000256" key="1">
    <source>
        <dbReference type="SAM" id="MobiDB-lite"/>
    </source>
</evidence>
<feature type="region of interest" description="Disordered" evidence="1">
    <location>
        <begin position="898"/>
        <end position="1006"/>
    </location>
</feature>
<feature type="compositionally biased region" description="Basic and acidic residues" evidence="1">
    <location>
        <begin position="1574"/>
        <end position="1588"/>
    </location>
</feature>
<feature type="compositionally biased region" description="Low complexity" evidence="1">
    <location>
        <begin position="952"/>
        <end position="963"/>
    </location>
</feature>
<dbReference type="InterPro" id="IPR012340">
    <property type="entry name" value="NA-bd_OB-fold"/>
</dbReference>
<feature type="compositionally biased region" description="Low complexity" evidence="1">
    <location>
        <begin position="746"/>
        <end position="761"/>
    </location>
</feature>
<feature type="region of interest" description="Disordered" evidence="1">
    <location>
        <begin position="1266"/>
        <end position="1294"/>
    </location>
</feature>
<gene>
    <name evidence="3" type="ORF">LTR97_009468</name>
</gene>
<sequence length="1800" mass="194763">MANVPIQSLATNTAPPAEASIRGIVTLLWPYSSSTKSCALLVADPDFRLRKQRGQVRVRFHGEVAAAVARARLAIGDEVVLRLQGASWEQDVSTATTPGRNVGGELSFGRHLDLRIARAEGEIAVVVDAPAPQRSSVQAQRVVHATPVQRPSRAAQLDGPGPSMPIYSSPAFTKRMRLSGDFASDLDDDPFRSVTTGDEQPHKKLRLSFGDVGRWRFAARTPSPVKGLSRLADETEDDEQLPAGDGDLQLNGAGLRTDSAAEPFEELDAATNSVHQPELSSPSRASANEEDAMEVDEAPISDSAQPTQHSPISTPPGSMMPPPLPRLITTEASSALEEIPDSQGDASERSNGPMTPKLNAVPNSALPLPSPFPTEQAQQSFPLFGTGNVAQTSTVSTRGDNSSPERLGVLQHSPDIADEERVTPQSVPSHDAPKRQMGPSAEVSQDLDSERSNPELHVQDLVPSSAPDNNAPEEINDVTTDQTETPSLDFVSGGLTDAEPASSTGDIINKSTKEAELVQQIPLATQIDKHGSLQAEVGRQLPGPHTPAKEVPSKPIPFGINSTVQTTTPASQTTPQSQRDRVMARTYSSLFGFKRSPPPQPQFQKPPAATLISTHRNSEVASRISQMDGADEMGVKETMPPPQEDTMNDSHDEQMPYPPPPAASSFETQAVPSLAQMEDQVFSQQLVGEDIEVDGDHDTQLEAPLHEHTATDVPTSGIDHAPAELDRPIEDGLGTQSDVVQAEIDSVASEPSSPALPAPEVIELGSSSDVEELADDHAGYVDTASSPPQYAGYESAHGTFADVPRDNEDRHEPNADLLEQADDNIHEQNEEEQSYYPTRSENVADAPASRRPDTIQISSDIDEDIQQYDSIEARHEDPTLAHRVTEASHVQHEAFQAQLDDLNSSPRSPRIEHGYIEEAMKSPPIVAVTEVDDDLSSPPPTSQLDEVEQEVQPQASPKQAPPQVFDDSERSSSPVPELIMPSKRKSIVPVAPQADTTPTGRIPTPLRVSTEQFVSVGVPAPLRFAPDRVIEDSMDDGMSGTMSTQPTPIAEKFEVSDPPLHESVLRVPDEPSIPELEVTTVPAHEDAPPPESEELEVVEVPASSRVVSAQKRVDEPFHQAHESTVVSSEYRVPSQDPTQRLGAGQDERGISAFGQEREQDAMAIASVQPAVSELAYAAPSTARTEVIELGSSSPAQEDFEPMLDDHSSPVILSDSPNFAPSEAPPGLDVLAQATESKSTSLFNDTRAFTPTDLHANDEMGALVSQNRAQSAEPVPSEVSWQSQVRDESDEDDSQATIVPANQETAFVAEPPASYSQGFETQVPLTTKGIFSYPELPLSPLQSQPQPQSQHIQIISEVQDEISNLQQSDRETPAAKPAESYSQAFETQIPLAMNGIVSYESLPLSPLQSQPQHENNSSEVQQEMPIAQQGYQETPASDMPPTPQLTQHESDLGPALTLPFNAPPALPMQLDGTEERDETVSTKLDEPLETTGYIMPAEVQEAATVEQHRHAMVQAEMYGDVDINEAAVPPPSSREHIRSALPNNTPARKSLKSRLSGVPDVISTWFSSPKRQKRNVSDAPRKQHEDVTHSGRSISNGMTTSLAYFTPLARLEEKLNSPTQDGHNNTVDALVVVTDSTKAPERAKGGPRDYYTIFRVADLSQAENDNVRVEVFRPWKATLPIANAGDVILLRAFSVKSRKREAYLLSTDASAWCVWRYGDAAASIENSSRPVWARKSLDGRADGMHEEIKGPPVELGDEERRHASVLREWWVSRRSTSSGLGRGDADAAVEGKISDVPVSKL</sequence>
<feature type="region of interest" description="Disordered" evidence="1">
    <location>
        <begin position="1192"/>
        <end position="1226"/>
    </location>
</feature>
<feature type="compositionally biased region" description="Acidic residues" evidence="1">
    <location>
        <begin position="288"/>
        <end position="299"/>
    </location>
</feature>
<feature type="compositionally biased region" description="Basic and acidic residues" evidence="1">
    <location>
        <begin position="448"/>
        <end position="458"/>
    </location>
</feature>
<feature type="region of interest" description="Disordered" evidence="1">
    <location>
        <begin position="1115"/>
        <end position="1146"/>
    </location>
</feature>
<evidence type="ECO:0000259" key="2">
    <source>
        <dbReference type="SMART" id="SM00976"/>
    </source>
</evidence>
<evidence type="ECO:0000313" key="3">
    <source>
        <dbReference type="EMBL" id="KAK5694877.1"/>
    </source>
</evidence>
<feature type="compositionally biased region" description="Polar residues" evidence="1">
    <location>
        <begin position="270"/>
        <end position="286"/>
    </location>
</feature>
<feature type="region of interest" description="Disordered" evidence="1">
    <location>
        <begin position="269"/>
        <end position="507"/>
    </location>
</feature>
<dbReference type="GO" id="GO:0000723">
    <property type="term" value="P:telomere maintenance"/>
    <property type="evidence" value="ECO:0007669"/>
    <property type="project" value="InterPro"/>
</dbReference>
<feature type="compositionally biased region" description="Basic and acidic residues" evidence="1">
    <location>
        <begin position="721"/>
        <end position="730"/>
    </location>
</feature>
<evidence type="ECO:0000313" key="4">
    <source>
        <dbReference type="Proteomes" id="UP001310594"/>
    </source>
</evidence>
<feature type="compositionally biased region" description="Low complexity" evidence="1">
    <location>
        <begin position="562"/>
        <end position="577"/>
    </location>
</feature>
<feature type="region of interest" description="Disordered" evidence="1">
    <location>
        <begin position="226"/>
        <end position="253"/>
    </location>
</feature>
<dbReference type="Pfam" id="PF02765">
    <property type="entry name" value="POT1"/>
    <property type="match status" value="1"/>
</dbReference>